<name>A0A1D6LDU4_MAIZE</name>
<evidence type="ECO:0000256" key="1">
    <source>
        <dbReference type="SAM" id="MobiDB-lite"/>
    </source>
</evidence>
<proteinExistence type="predicted"/>
<organism evidence="2">
    <name type="scientific">Zea mays</name>
    <name type="common">Maize</name>
    <dbReference type="NCBI Taxonomy" id="4577"/>
    <lineage>
        <taxon>Eukaryota</taxon>
        <taxon>Viridiplantae</taxon>
        <taxon>Streptophyta</taxon>
        <taxon>Embryophyta</taxon>
        <taxon>Tracheophyta</taxon>
        <taxon>Spermatophyta</taxon>
        <taxon>Magnoliopsida</taxon>
        <taxon>Liliopsida</taxon>
        <taxon>Poales</taxon>
        <taxon>Poaceae</taxon>
        <taxon>PACMAD clade</taxon>
        <taxon>Panicoideae</taxon>
        <taxon>Andropogonodae</taxon>
        <taxon>Andropogoneae</taxon>
        <taxon>Tripsacinae</taxon>
        <taxon>Zea</taxon>
    </lineage>
</organism>
<dbReference type="InterPro" id="IPR058055">
    <property type="entry name" value="PA-PLA1"/>
</dbReference>
<dbReference type="InterPro" id="IPR029058">
    <property type="entry name" value="AB_hydrolase_fold"/>
</dbReference>
<accession>A0A1D6LDU4</accession>
<reference evidence="2" key="1">
    <citation type="submission" date="2015-12" db="EMBL/GenBank/DDBJ databases">
        <title>Update maize B73 reference genome by single molecule sequencing technologies.</title>
        <authorList>
            <consortium name="Maize Genome Sequencing Project"/>
            <person name="Ware D."/>
        </authorList>
    </citation>
    <scope>NUCLEOTIDE SEQUENCE</scope>
    <source>
        <tissue evidence="2">Seedling</tissue>
    </source>
</reference>
<dbReference type="SUPFAM" id="SSF53474">
    <property type="entry name" value="alpha/beta-Hydrolases"/>
    <property type="match status" value="1"/>
</dbReference>
<feature type="region of interest" description="Disordered" evidence="1">
    <location>
        <begin position="108"/>
        <end position="129"/>
    </location>
</feature>
<dbReference type="PANTHER" id="PTHR23509">
    <property type="entry name" value="PA-PL1 PHOSPHOLIPASE FAMILY"/>
    <property type="match status" value="1"/>
</dbReference>
<evidence type="ECO:0000313" key="2">
    <source>
        <dbReference type="EMBL" id="AQK78175.1"/>
    </source>
</evidence>
<dbReference type="PANTHER" id="PTHR23509:SF10">
    <property type="entry name" value="LD21067P"/>
    <property type="match status" value="1"/>
</dbReference>
<sequence length="332" mass="37878">MRRHCFPVYWNGENRRVLRGHWFARKGGVDWIPLREDVSEQLELAYNCQVWHRRKFQPSGLFAARVDLQGSTLDLHALFTGEDDTWEAWLVFDTGPKLGSNTIKLRRGFSPSESASTKPSQDELRQTKEEEMDDYCSQVPVGHLVFMVHGIGQRLEKANLVDDVVDFRRVTANLAERYLTSYQRSTQRVLFIPCQWRKGLKLSGESTVEKLTLDGVKGLRVALGATVHDVLYYMSPIYCQHIIDSVSNQLNKLYMKFLKRNPGYSGKVSLYGHSLGSVLSYDILCHQESLLAPFPTEYLNMETSDRSQGAKSANEVALHDSALSHHVCSRIH</sequence>
<dbReference type="AlphaFoldDB" id="A0A1D6LDU4"/>
<dbReference type="EMBL" id="CM000782">
    <property type="protein sequence ID" value="AQK78175.1"/>
    <property type="molecule type" value="Genomic_DNA"/>
</dbReference>
<gene>
    <name evidence="2" type="ORF">ZEAMMB73_Zm00001d035041</name>
</gene>
<feature type="compositionally biased region" description="Basic and acidic residues" evidence="1">
    <location>
        <begin position="120"/>
        <end position="129"/>
    </location>
</feature>
<protein>
    <submittedName>
        <fullName evidence="2">Phospholipase SGR2</fullName>
    </submittedName>
</protein>